<evidence type="ECO:0000313" key="2">
    <source>
        <dbReference type="Proteomes" id="UP000316256"/>
    </source>
</evidence>
<protein>
    <submittedName>
        <fullName evidence="1">Uncharacterized protein</fullName>
    </submittedName>
</protein>
<dbReference type="Gene3D" id="1.10.340.50">
    <property type="match status" value="1"/>
</dbReference>
<proteinExistence type="predicted"/>
<evidence type="ECO:0000313" key="1">
    <source>
        <dbReference type="EMBL" id="TQF65306.1"/>
    </source>
</evidence>
<organism evidence="1 2">
    <name type="scientific">Rhodococcus spelaei</name>
    <dbReference type="NCBI Taxonomy" id="2546320"/>
    <lineage>
        <taxon>Bacteria</taxon>
        <taxon>Bacillati</taxon>
        <taxon>Actinomycetota</taxon>
        <taxon>Actinomycetes</taxon>
        <taxon>Mycobacteriales</taxon>
        <taxon>Nocardiaceae</taxon>
        <taxon>Rhodococcus</taxon>
    </lineage>
</organism>
<sequence>MTSASSYELSYYPRAGRVFFDEVRYWTYDNHSEHTDLDLWIDTVRAQAQVIYAELSTTLPNYSLRPHKITEIADECAAWTWGKMHTGRDPDTP</sequence>
<reference evidence="1 2" key="1">
    <citation type="submission" date="2019-06" db="EMBL/GenBank/DDBJ databases">
        <title>Rhodococcus spaelei sp. nov., isolated from a cave.</title>
        <authorList>
            <person name="Lee S.D."/>
        </authorList>
    </citation>
    <scope>NUCLEOTIDE SEQUENCE [LARGE SCALE GENOMIC DNA]</scope>
    <source>
        <strain evidence="1 2">C9-5</strain>
    </source>
</reference>
<dbReference type="RefSeq" id="WP_142103353.1">
    <property type="nucleotide sequence ID" value="NZ_VIGH01000014.1"/>
</dbReference>
<comment type="caution">
    <text evidence="1">The sequence shown here is derived from an EMBL/GenBank/DDBJ whole genome shotgun (WGS) entry which is preliminary data.</text>
</comment>
<name>A0A541AZ10_9NOCA</name>
<dbReference type="AlphaFoldDB" id="A0A541AZ10"/>
<dbReference type="EMBL" id="VIGH01000014">
    <property type="protein sequence ID" value="TQF65306.1"/>
    <property type="molecule type" value="Genomic_DNA"/>
</dbReference>
<accession>A0A541AZ10</accession>
<dbReference type="OrthoDB" id="9976589at2"/>
<dbReference type="Proteomes" id="UP000316256">
    <property type="component" value="Unassembled WGS sequence"/>
</dbReference>
<gene>
    <name evidence="1" type="ORF">FK531_22060</name>
</gene>
<keyword evidence="2" id="KW-1185">Reference proteome</keyword>